<protein>
    <submittedName>
        <fullName evidence="7">Arylsulfatase A</fullName>
    </submittedName>
</protein>
<dbReference type="OrthoDB" id="9764377at2"/>
<keyword evidence="2" id="KW-0479">Metal-binding</keyword>
<dbReference type="Gene3D" id="3.30.1120.10">
    <property type="match status" value="1"/>
</dbReference>
<evidence type="ECO:0000313" key="7">
    <source>
        <dbReference type="EMBL" id="SJZ60834.1"/>
    </source>
</evidence>
<evidence type="ECO:0000256" key="2">
    <source>
        <dbReference type="ARBA" id="ARBA00022723"/>
    </source>
</evidence>
<dbReference type="EMBL" id="FUWZ01000001">
    <property type="protein sequence ID" value="SJZ60834.1"/>
    <property type="molecule type" value="Genomic_DNA"/>
</dbReference>
<evidence type="ECO:0000259" key="6">
    <source>
        <dbReference type="Pfam" id="PF00884"/>
    </source>
</evidence>
<gene>
    <name evidence="7" type="ORF">SAMN04488128_101902</name>
</gene>
<feature type="chain" id="PRO_5010534902" evidence="5">
    <location>
        <begin position="20"/>
        <end position="437"/>
    </location>
</feature>
<dbReference type="InterPro" id="IPR000917">
    <property type="entry name" value="Sulfatase_N"/>
</dbReference>
<dbReference type="GO" id="GO:0004065">
    <property type="term" value="F:arylsulfatase activity"/>
    <property type="evidence" value="ECO:0007669"/>
    <property type="project" value="TreeGrafter"/>
</dbReference>
<comment type="similarity">
    <text evidence="1">Belongs to the sulfatase family.</text>
</comment>
<dbReference type="SUPFAM" id="SSF53649">
    <property type="entry name" value="Alkaline phosphatase-like"/>
    <property type="match status" value="1"/>
</dbReference>
<keyword evidence="5" id="KW-0732">Signal</keyword>
<sequence>MKKNLLWLLPALLSLQLSAQQRKPNVIFILADDMGYGDLSCYGSPQIRTPQLDRLAKEGFHSTGFMVSAPSCTPSRASLLTGRYPDKVNMPYAVAPGDRHALADSIFTLAKMFKANHYQTMMIGKWHLGDKANSRPLSHGFDHFFGMLYSHDYQSPFVNTDTTLAVFHDNTRVIEKPDYSKLMGWYTDSALAYIQRASRSNQPFFLYLPFPMPHAPLAVPREWAGKSRAGLYGDVIEQQDACIGKIIALLRTLKLDKNTIVMFTSDNGPWNAMPDRMLQRDIVKPWDHGSTGPFRGGKANTYEGGHRMPFIAWAPGRIPAATEGDQPFIINDILPTLATATGYTQPLPANLEGVNCWGHITGRQPRLPERPLFYLSAVGKLEGVRQGDWKLRIATVEKDKTPEVELYNLTLDNSEKHNVAGKYPEIVSTLKQLMDKY</sequence>
<evidence type="ECO:0000313" key="8">
    <source>
        <dbReference type="Proteomes" id="UP000190367"/>
    </source>
</evidence>
<keyword evidence="4" id="KW-0106">Calcium</keyword>
<dbReference type="Gene3D" id="3.40.720.10">
    <property type="entry name" value="Alkaline Phosphatase, subunit A"/>
    <property type="match status" value="1"/>
</dbReference>
<keyword evidence="8" id="KW-1185">Reference proteome</keyword>
<dbReference type="Proteomes" id="UP000190367">
    <property type="component" value="Unassembled WGS sequence"/>
</dbReference>
<feature type="signal peptide" evidence="5">
    <location>
        <begin position="1"/>
        <end position="19"/>
    </location>
</feature>
<dbReference type="InterPro" id="IPR024607">
    <property type="entry name" value="Sulfatase_CS"/>
</dbReference>
<evidence type="ECO:0000256" key="1">
    <source>
        <dbReference type="ARBA" id="ARBA00008779"/>
    </source>
</evidence>
<dbReference type="InterPro" id="IPR050738">
    <property type="entry name" value="Sulfatase"/>
</dbReference>
<dbReference type="PANTHER" id="PTHR42693:SF53">
    <property type="entry name" value="ENDO-4-O-SULFATASE"/>
    <property type="match status" value="1"/>
</dbReference>
<name>A0A1T4M2A2_9BACT</name>
<feature type="domain" description="Sulfatase N-terminal" evidence="6">
    <location>
        <begin position="24"/>
        <end position="343"/>
    </location>
</feature>
<evidence type="ECO:0000256" key="5">
    <source>
        <dbReference type="SAM" id="SignalP"/>
    </source>
</evidence>
<organism evidence="7 8">
    <name type="scientific">Chitinophaga eiseniae</name>
    <dbReference type="NCBI Taxonomy" id="634771"/>
    <lineage>
        <taxon>Bacteria</taxon>
        <taxon>Pseudomonadati</taxon>
        <taxon>Bacteroidota</taxon>
        <taxon>Chitinophagia</taxon>
        <taxon>Chitinophagales</taxon>
        <taxon>Chitinophagaceae</taxon>
        <taxon>Chitinophaga</taxon>
    </lineage>
</organism>
<dbReference type="Pfam" id="PF00884">
    <property type="entry name" value="Sulfatase"/>
    <property type="match status" value="1"/>
</dbReference>
<accession>A0A1T4M2A2</accession>
<evidence type="ECO:0000256" key="4">
    <source>
        <dbReference type="ARBA" id="ARBA00022837"/>
    </source>
</evidence>
<dbReference type="GO" id="GO:0046872">
    <property type="term" value="F:metal ion binding"/>
    <property type="evidence" value="ECO:0007669"/>
    <property type="project" value="UniProtKB-KW"/>
</dbReference>
<dbReference type="PROSITE" id="PS00523">
    <property type="entry name" value="SULFATASE_1"/>
    <property type="match status" value="1"/>
</dbReference>
<dbReference type="AlphaFoldDB" id="A0A1T4M2A2"/>
<reference evidence="8" key="1">
    <citation type="submission" date="2017-02" db="EMBL/GenBank/DDBJ databases">
        <authorList>
            <person name="Varghese N."/>
            <person name="Submissions S."/>
        </authorList>
    </citation>
    <scope>NUCLEOTIDE SEQUENCE [LARGE SCALE GENOMIC DNA]</scope>
    <source>
        <strain evidence="8">DSM 22224</strain>
    </source>
</reference>
<dbReference type="STRING" id="634771.SAMN04488128_101902"/>
<keyword evidence="3" id="KW-0378">Hydrolase</keyword>
<dbReference type="InterPro" id="IPR017850">
    <property type="entry name" value="Alkaline_phosphatase_core_sf"/>
</dbReference>
<dbReference type="PANTHER" id="PTHR42693">
    <property type="entry name" value="ARYLSULFATASE FAMILY MEMBER"/>
    <property type="match status" value="1"/>
</dbReference>
<evidence type="ECO:0000256" key="3">
    <source>
        <dbReference type="ARBA" id="ARBA00022801"/>
    </source>
</evidence>
<proteinExistence type="inferred from homology"/>
<dbReference type="RefSeq" id="WP_078667540.1">
    <property type="nucleotide sequence ID" value="NZ_FUWZ01000001.1"/>
</dbReference>